<dbReference type="InterPro" id="IPR024077">
    <property type="entry name" value="Neurolysin/TOP_dom2"/>
</dbReference>
<keyword evidence="3 9" id="KW-0479">Metal-binding</keyword>
<dbReference type="InterPro" id="IPR024079">
    <property type="entry name" value="MetalloPept_cat_dom_sf"/>
</dbReference>
<comment type="similarity">
    <text evidence="1 9">Belongs to the peptidase M3 family.</text>
</comment>
<protein>
    <recommendedName>
        <fullName evidence="8">oligopeptidase A</fullName>
        <ecNumber evidence="8">3.4.24.70</ecNumber>
    </recommendedName>
</protein>
<dbReference type="PANTHER" id="PTHR43660">
    <property type="entry name" value="DIPEPTIDYL CARBOXYPEPTIDASE"/>
    <property type="match status" value="1"/>
</dbReference>
<evidence type="ECO:0000313" key="13">
    <source>
        <dbReference type="Proteomes" id="UP000034883"/>
    </source>
</evidence>
<comment type="catalytic activity">
    <reaction evidence="7">
        <text>Hydrolysis of oligopeptides, with broad specificity. Gly or Ala commonly occur as P1 or P1' residues, but more distant residues are also important, as is shown by the fact that Z-Gly-Pro-Gly-|-Gly-Pro-Ala is cleaved, but not Z-(Gly)(5).</text>
        <dbReference type="EC" id="3.4.24.70"/>
    </reaction>
</comment>
<sequence>MTQAANDNPLLELDSIRIPFDRIRPEHVRPAITTLLARARAAIHEIGERTAPRTYASTLGALDDATESLSRAMGVVSHLESVATTPALREAYNDVKPEVSAFYTSIPLDPKLWEVLRAYADTDDAKSLDPIRARHLAKTIDEFRRAGADLDADGKKQLEAIDVELSTLTTKFSQNLLDATNAFELVVTDEKKLAGLPESAREAARASAQQKGIEGWRFTLQAPSVMAVLTYLDDAEIREKIWWAYNTRASGEQFDNRPHLLRILELRKAKAKLLGRDDFADLVLCDRMAKTGSDAAQFVTKLESRTRDAFEREKQDLEAFRKKAQGGKAGPMQPWDVGYWSEKQRLALYDFDEEALRPYFPAERALQGVFDIARRLYGIVVEPWENAPTWDPSVRTFLVRDPKRGEQIGAFYVDLYPRESKRGGAWMAGLITGGPIDGGGFSPHLGLFCANASPPVNGKPALLTHDEVETLFHEFGHLLHHLLSRVPVRSLAGTHVAWDFVELPSQIMENWTWEREALDLFARHVEKDSTIPGELFEKMQRARTYRAATAQMRQLGFATVDLTLHREYDPKKDGDVIEYARRVMERFATTPLPSGYAMITGFSHLFAHPVGYAAGYYSYKWAEVLDADAFSRFQREGLFSERVGAEFRDKLLSRGDADEPMKLFVDFMGREPDLNALLERNGLLPPTAPGEMPDAS</sequence>
<evidence type="ECO:0000256" key="4">
    <source>
        <dbReference type="ARBA" id="ARBA00022801"/>
    </source>
</evidence>
<evidence type="ECO:0000256" key="9">
    <source>
        <dbReference type="RuleBase" id="RU003435"/>
    </source>
</evidence>
<accession>A0A0F6SGN9</accession>
<dbReference type="InterPro" id="IPR001567">
    <property type="entry name" value="Pept_M3A_M3B_dom"/>
</dbReference>
<name>A0A0F6SGN9_9BACT</name>
<dbReference type="STRING" id="927083.DB32_006173"/>
<dbReference type="GO" id="GO:0005829">
    <property type="term" value="C:cytosol"/>
    <property type="evidence" value="ECO:0007669"/>
    <property type="project" value="UniProtKB-ARBA"/>
</dbReference>
<evidence type="ECO:0000259" key="11">
    <source>
        <dbReference type="Pfam" id="PF19310"/>
    </source>
</evidence>
<organism evidence="12 13">
    <name type="scientific">Sandaracinus amylolyticus</name>
    <dbReference type="NCBI Taxonomy" id="927083"/>
    <lineage>
        <taxon>Bacteria</taxon>
        <taxon>Pseudomonadati</taxon>
        <taxon>Myxococcota</taxon>
        <taxon>Polyangia</taxon>
        <taxon>Polyangiales</taxon>
        <taxon>Sandaracinaceae</taxon>
        <taxon>Sandaracinus</taxon>
    </lineage>
</organism>
<dbReference type="EMBL" id="CP011125">
    <property type="protein sequence ID" value="AKF09024.1"/>
    <property type="molecule type" value="Genomic_DNA"/>
</dbReference>
<evidence type="ECO:0000256" key="8">
    <source>
        <dbReference type="ARBA" id="ARBA00026100"/>
    </source>
</evidence>
<dbReference type="KEGG" id="samy:DB32_006173"/>
<keyword evidence="2 9" id="KW-0645">Protease</keyword>
<keyword evidence="4 9" id="KW-0378">Hydrolase</keyword>
<keyword evidence="6 9" id="KW-0482">Metalloprotease</keyword>
<dbReference type="Gene3D" id="1.10.1370.40">
    <property type="match status" value="1"/>
</dbReference>
<dbReference type="GO" id="GO:0046872">
    <property type="term" value="F:metal ion binding"/>
    <property type="evidence" value="ECO:0007669"/>
    <property type="project" value="UniProtKB-UniRule"/>
</dbReference>
<evidence type="ECO:0000256" key="7">
    <source>
        <dbReference type="ARBA" id="ARBA00024603"/>
    </source>
</evidence>
<comment type="cofactor">
    <cofactor evidence="9">
        <name>Zn(2+)</name>
        <dbReference type="ChEBI" id="CHEBI:29105"/>
    </cofactor>
    <text evidence="9">Binds 1 zinc ion.</text>
</comment>
<dbReference type="RefSeq" id="WP_053236114.1">
    <property type="nucleotide sequence ID" value="NZ_CP011125.1"/>
</dbReference>
<evidence type="ECO:0000256" key="5">
    <source>
        <dbReference type="ARBA" id="ARBA00022833"/>
    </source>
</evidence>
<dbReference type="FunFam" id="3.40.390.10:FF:000009">
    <property type="entry name" value="Oligopeptidase A"/>
    <property type="match status" value="1"/>
</dbReference>
<dbReference type="PANTHER" id="PTHR43660:SF1">
    <property type="entry name" value="DIPEPTIDYL CARBOXYPEPTIDASE"/>
    <property type="match status" value="1"/>
</dbReference>
<dbReference type="Gene3D" id="1.10.1370.10">
    <property type="entry name" value="Neurolysin, domain 3"/>
    <property type="match status" value="1"/>
</dbReference>
<evidence type="ECO:0000256" key="3">
    <source>
        <dbReference type="ARBA" id="ARBA00022723"/>
    </source>
</evidence>
<dbReference type="OrthoDB" id="9773538at2"/>
<dbReference type="CDD" id="cd06456">
    <property type="entry name" value="M3A_DCP"/>
    <property type="match status" value="1"/>
</dbReference>
<gene>
    <name evidence="12" type="ORF">DB32_006173</name>
</gene>
<evidence type="ECO:0000256" key="1">
    <source>
        <dbReference type="ARBA" id="ARBA00006040"/>
    </source>
</evidence>
<evidence type="ECO:0000256" key="6">
    <source>
        <dbReference type="ARBA" id="ARBA00023049"/>
    </source>
</evidence>
<evidence type="ECO:0000259" key="10">
    <source>
        <dbReference type="Pfam" id="PF01432"/>
    </source>
</evidence>
<dbReference type="InterPro" id="IPR034005">
    <property type="entry name" value="M3A_DCP"/>
</dbReference>
<feature type="domain" description="Oligopeptidase A N-terminal" evidence="11">
    <location>
        <begin position="32"/>
        <end position="153"/>
    </location>
</feature>
<evidence type="ECO:0000313" key="12">
    <source>
        <dbReference type="EMBL" id="AKF09024.1"/>
    </source>
</evidence>
<reference evidence="12 13" key="1">
    <citation type="submission" date="2015-03" db="EMBL/GenBank/DDBJ databases">
        <title>Genome assembly of Sandaracinus amylolyticus DSM 53668.</title>
        <authorList>
            <person name="Sharma G."/>
            <person name="Subramanian S."/>
        </authorList>
    </citation>
    <scope>NUCLEOTIDE SEQUENCE [LARGE SCALE GENOMIC DNA]</scope>
    <source>
        <strain evidence="12 13">DSM 53668</strain>
    </source>
</reference>
<keyword evidence="5 9" id="KW-0862">Zinc</keyword>
<keyword evidence="13" id="KW-1185">Reference proteome</keyword>
<evidence type="ECO:0000256" key="2">
    <source>
        <dbReference type="ARBA" id="ARBA00022670"/>
    </source>
</evidence>
<dbReference type="AlphaFoldDB" id="A0A0F6SGN9"/>
<dbReference type="EC" id="3.4.24.70" evidence="8"/>
<dbReference type="SUPFAM" id="SSF55486">
    <property type="entry name" value="Metalloproteases ('zincins'), catalytic domain"/>
    <property type="match status" value="1"/>
</dbReference>
<dbReference type="Gene3D" id="3.40.390.10">
    <property type="entry name" value="Collagenase (Catalytic Domain)"/>
    <property type="match status" value="1"/>
</dbReference>
<dbReference type="Pfam" id="PF01432">
    <property type="entry name" value="Peptidase_M3"/>
    <property type="match status" value="1"/>
</dbReference>
<dbReference type="InterPro" id="IPR045090">
    <property type="entry name" value="Pept_M3A_M3B"/>
</dbReference>
<dbReference type="InterPro" id="IPR045666">
    <property type="entry name" value="OpdA_N"/>
</dbReference>
<dbReference type="Proteomes" id="UP000034883">
    <property type="component" value="Chromosome"/>
</dbReference>
<dbReference type="GO" id="GO:0004222">
    <property type="term" value="F:metalloendopeptidase activity"/>
    <property type="evidence" value="ECO:0007669"/>
    <property type="project" value="UniProtKB-EC"/>
</dbReference>
<feature type="domain" description="Peptidase M3A/M3B catalytic" evidence="10">
    <location>
        <begin position="228"/>
        <end position="682"/>
    </location>
</feature>
<dbReference type="GO" id="GO:0006508">
    <property type="term" value="P:proteolysis"/>
    <property type="evidence" value="ECO:0007669"/>
    <property type="project" value="UniProtKB-KW"/>
</dbReference>
<proteinExistence type="inferred from homology"/>
<dbReference type="Pfam" id="PF19310">
    <property type="entry name" value="TOP_N"/>
    <property type="match status" value="1"/>
</dbReference>